<feature type="domain" description="M23ase beta-sheet core" evidence="3">
    <location>
        <begin position="300"/>
        <end position="389"/>
    </location>
</feature>
<dbReference type="SUPFAM" id="SSF51261">
    <property type="entry name" value="Duplicated hybrid motif"/>
    <property type="match status" value="1"/>
</dbReference>
<dbReference type="RefSeq" id="WP_369210583.1">
    <property type="nucleotide sequence ID" value="NZ_JBFNXQ010000170.1"/>
</dbReference>
<name>A0ABV3XMI2_9ACTN</name>
<sequence length="412" mass="42233">MATLHHRTAPGTRPALPRRLCRAVLAAGVAVGLLLTTPAPALGDPEDDVAAAEAAERDLIAEVGRIQGEVTAAEEQLQRMTVEAEAAADAALVAQAELAAAQEAAAVAAAELQAARDAVAAAEDEVVELGREAYMGSQGDLSGDVSVLLDSEGPREVLERAATLDMLGTQRAETLEEFELLETQEAEAEAVARAAVDERDAAARAAAEAQAAADARLAAAQADYDALATQKAALDEQLRLAETELLRLRGIADAEAAWAAQQQAEQQAAVTVSVQSSGSGAAAPTTGRVTSCYGARWGTMHYGVDIAAPIGTPVFAPAGGVVLQAGPASGFGQAVYVQHDDGRVTVYGHVNQFFVSAGQVVGAGQQIAEVGNKGQSTGPHLHFEVHEGGLYASRVNPVPWLTARGISLGGGC</sequence>
<reference evidence="4 5" key="1">
    <citation type="submission" date="2024-06" db="EMBL/GenBank/DDBJ databases">
        <title>Draft genome sequence of Geodermatophilus badlandi, a novel member of the Geodermatophilaceae isolated from badland sedimentary rocks in the Red desert, Wyoming, USA.</title>
        <authorList>
            <person name="Ben Tekaya S."/>
            <person name="Nouioui I."/>
            <person name="Flores G.M."/>
            <person name="Shaal M.N."/>
            <person name="Bredoire F."/>
            <person name="Basile F."/>
            <person name="Van Diepen L."/>
            <person name="Ward N.L."/>
        </authorList>
    </citation>
    <scope>NUCLEOTIDE SEQUENCE [LARGE SCALE GENOMIC DNA]</scope>
    <source>
        <strain evidence="4 5">WL48A</strain>
    </source>
</reference>
<dbReference type="CDD" id="cd12797">
    <property type="entry name" value="M23_peptidase"/>
    <property type="match status" value="1"/>
</dbReference>
<dbReference type="InterPro" id="IPR050570">
    <property type="entry name" value="Cell_wall_metabolism_enzyme"/>
</dbReference>
<accession>A0ABV3XMI2</accession>
<protein>
    <submittedName>
        <fullName evidence="4">M23 family metallopeptidase</fullName>
        <ecNumber evidence="4">3.4.24.-</ecNumber>
    </submittedName>
</protein>
<evidence type="ECO:0000256" key="1">
    <source>
        <dbReference type="SAM" id="Coils"/>
    </source>
</evidence>
<proteinExistence type="predicted"/>
<gene>
    <name evidence="4" type="ORF">ABQ292_25935</name>
</gene>
<keyword evidence="5" id="KW-1185">Reference proteome</keyword>
<dbReference type="PANTHER" id="PTHR21666:SF270">
    <property type="entry name" value="MUREIN HYDROLASE ACTIVATOR ENVC"/>
    <property type="match status" value="1"/>
</dbReference>
<keyword evidence="4" id="KW-0378">Hydrolase</keyword>
<feature type="signal peptide" evidence="2">
    <location>
        <begin position="1"/>
        <end position="41"/>
    </location>
</feature>
<dbReference type="GO" id="GO:0016787">
    <property type="term" value="F:hydrolase activity"/>
    <property type="evidence" value="ECO:0007669"/>
    <property type="project" value="UniProtKB-KW"/>
</dbReference>
<dbReference type="Pfam" id="PF01551">
    <property type="entry name" value="Peptidase_M23"/>
    <property type="match status" value="1"/>
</dbReference>
<dbReference type="EMBL" id="JBFNXQ010000170">
    <property type="protein sequence ID" value="MEX5721792.1"/>
    <property type="molecule type" value="Genomic_DNA"/>
</dbReference>
<evidence type="ECO:0000313" key="5">
    <source>
        <dbReference type="Proteomes" id="UP001560045"/>
    </source>
</evidence>
<dbReference type="Proteomes" id="UP001560045">
    <property type="component" value="Unassembled WGS sequence"/>
</dbReference>
<keyword evidence="2" id="KW-0732">Signal</keyword>
<feature type="coiled-coil region" evidence="1">
    <location>
        <begin position="63"/>
        <end position="132"/>
    </location>
</feature>
<feature type="coiled-coil region" evidence="1">
    <location>
        <begin position="217"/>
        <end position="244"/>
    </location>
</feature>
<dbReference type="EC" id="3.4.24.-" evidence="4"/>
<comment type="caution">
    <text evidence="4">The sequence shown here is derived from an EMBL/GenBank/DDBJ whole genome shotgun (WGS) entry which is preliminary data.</text>
</comment>
<evidence type="ECO:0000259" key="3">
    <source>
        <dbReference type="Pfam" id="PF01551"/>
    </source>
</evidence>
<dbReference type="InterPro" id="IPR016047">
    <property type="entry name" value="M23ase_b-sheet_dom"/>
</dbReference>
<feature type="chain" id="PRO_5046318715" evidence="2">
    <location>
        <begin position="42"/>
        <end position="412"/>
    </location>
</feature>
<organism evidence="4 5">
    <name type="scientific">Geodermatophilus maliterrae</name>
    <dbReference type="NCBI Taxonomy" id="3162531"/>
    <lineage>
        <taxon>Bacteria</taxon>
        <taxon>Bacillati</taxon>
        <taxon>Actinomycetota</taxon>
        <taxon>Actinomycetes</taxon>
        <taxon>Geodermatophilales</taxon>
        <taxon>Geodermatophilaceae</taxon>
        <taxon>Geodermatophilus</taxon>
    </lineage>
</organism>
<keyword evidence="1" id="KW-0175">Coiled coil</keyword>
<evidence type="ECO:0000256" key="2">
    <source>
        <dbReference type="SAM" id="SignalP"/>
    </source>
</evidence>
<dbReference type="InterPro" id="IPR011055">
    <property type="entry name" value="Dup_hybrid_motif"/>
</dbReference>
<dbReference type="PANTHER" id="PTHR21666">
    <property type="entry name" value="PEPTIDASE-RELATED"/>
    <property type="match status" value="1"/>
</dbReference>
<evidence type="ECO:0000313" key="4">
    <source>
        <dbReference type="EMBL" id="MEX5721792.1"/>
    </source>
</evidence>
<dbReference type="Gene3D" id="2.70.70.10">
    <property type="entry name" value="Glucose Permease (Domain IIA)"/>
    <property type="match status" value="1"/>
</dbReference>